<dbReference type="EMBL" id="VSSQ01090920">
    <property type="protein sequence ID" value="MPN36663.1"/>
    <property type="molecule type" value="Genomic_DNA"/>
</dbReference>
<comment type="caution">
    <text evidence="1">The sequence shown here is derived from an EMBL/GenBank/DDBJ whole genome shotgun (WGS) entry which is preliminary data.</text>
</comment>
<name>A0A645HMH8_9ZZZZ</name>
<accession>A0A645HMH8</accession>
<organism evidence="1">
    <name type="scientific">bioreactor metagenome</name>
    <dbReference type="NCBI Taxonomy" id="1076179"/>
    <lineage>
        <taxon>unclassified sequences</taxon>
        <taxon>metagenomes</taxon>
        <taxon>ecological metagenomes</taxon>
    </lineage>
</organism>
<reference evidence="1" key="1">
    <citation type="submission" date="2019-08" db="EMBL/GenBank/DDBJ databases">
        <authorList>
            <person name="Kucharzyk K."/>
            <person name="Murdoch R.W."/>
            <person name="Higgins S."/>
            <person name="Loffler F."/>
        </authorList>
    </citation>
    <scope>NUCLEOTIDE SEQUENCE</scope>
</reference>
<dbReference type="AlphaFoldDB" id="A0A645HMH8"/>
<evidence type="ECO:0000313" key="1">
    <source>
        <dbReference type="EMBL" id="MPN36663.1"/>
    </source>
</evidence>
<sequence length="78" mass="8845">MSRSFSFDIKKVGVGTVDVFHYLREITLRGLDHQVIMVRHKAIGVNDSFVFFLSGCKVRKEHFAIGVAFENILPLIPP</sequence>
<proteinExistence type="predicted"/>
<gene>
    <name evidence="1" type="ORF">SDC9_184173</name>
</gene>
<protein>
    <submittedName>
        <fullName evidence="1">Uncharacterized protein</fullName>
    </submittedName>
</protein>